<protein>
    <submittedName>
        <fullName evidence="1">Uncharacterized protein</fullName>
    </submittedName>
</protein>
<dbReference type="RefSeq" id="WP_264011759.1">
    <property type="nucleotide sequence ID" value="NZ_JACKSJ010000051.1"/>
</dbReference>
<evidence type="ECO:0000313" key="2">
    <source>
        <dbReference type="Proteomes" id="UP001140293"/>
    </source>
</evidence>
<accession>A0A9X2YLX8</accession>
<sequence>MTGDMKFQPGPAPVLTGDERFTGLDHTVKDFWSYAARDLRSNVLRGVLAEWLVAKAVGATEPMPEWHAFDVLTPSGIHVEVKSSAYLQAWSQRELSTITFSGLNAAKWDTVLGPSDQRTFNAHVYVFCVQTAQSHDAFDPLDVSQWDFYVLPRSRVESIGYRSSGLTRIKSVTQRVSFGGLAAAIDQAAAGNPVRDPRE</sequence>
<dbReference type="Proteomes" id="UP001140293">
    <property type="component" value="Unassembled WGS sequence"/>
</dbReference>
<organism evidence="1 2">
    <name type="scientific">[Mycobacterium] manitobense</name>
    <dbReference type="NCBI Taxonomy" id="190147"/>
    <lineage>
        <taxon>Bacteria</taxon>
        <taxon>Bacillati</taxon>
        <taxon>Actinomycetota</taxon>
        <taxon>Actinomycetes</taxon>
        <taxon>Mycobacteriales</taxon>
        <taxon>Mycobacteriaceae</taxon>
        <taxon>Mycolicibacterium</taxon>
    </lineage>
</organism>
<name>A0A9X2YLX8_9MYCO</name>
<comment type="caution">
    <text evidence="1">The sequence shown here is derived from an EMBL/GenBank/DDBJ whole genome shotgun (WGS) entry which is preliminary data.</text>
</comment>
<proteinExistence type="predicted"/>
<reference evidence="1" key="1">
    <citation type="submission" date="2020-07" db="EMBL/GenBank/DDBJ databases">
        <authorList>
            <person name="Pettersson B.M.F."/>
            <person name="Behra P.R.K."/>
            <person name="Ramesh M."/>
            <person name="Das S."/>
            <person name="Dasgupta S."/>
            <person name="Kirsebom L.A."/>
        </authorList>
    </citation>
    <scope>NUCLEOTIDE SEQUENCE</scope>
    <source>
        <strain evidence="1">DSM 44615</strain>
    </source>
</reference>
<dbReference type="EMBL" id="JACKSJ010000051">
    <property type="protein sequence ID" value="MCV7169564.1"/>
    <property type="molecule type" value="Genomic_DNA"/>
</dbReference>
<keyword evidence="2" id="KW-1185">Reference proteome</keyword>
<gene>
    <name evidence="1" type="ORF">H7I41_06470</name>
</gene>
<evidence type="ECO:0000313" key="1">
    <source>
        <dbReference type="EMBL" id="MCV7169564.1"/>
    </source>
</evidence>
<dbReference type="AlphaFoldDB" id="A0A9X2YLX8"/>
<reference evidence="1" key="2">
    <citation type="journal article" date="2022" name="BMC Genomics">
        <title>Comparative genome analysis of mycobacteria focusing on tRNA and non-coding RNA.</title>
        <authorList>
            <person name="Behra P.R.K."/>
            <person name="Pettersson B.M.F."/>
            <person name="Ramesh M."/>
            <person name="Das S."/>
            <person name="Dasgupta S."/>
            <person name="Kirsebom L.A."/>
        </authorList>
    </citation>
    <scope>NUCLEOTIDE SEQUENCE</scope>
    <source>
        <strain evidence="1">DSM 44615</strain>
    </source>
</reference>